<dbReference type="Gene3D" id="1.20.1250.20">
    <property type="entry name" value="MFS general substrate transporter like domains"/>
    <property type="match status" value="2"/>
</dbReference>
<dbReference type="Pfam" id="PF13646">
    <property type="entry name" value="HEAT_2"/>
    <property type="match status" value="1"/>
</dbReference>
<gene>
    <name evidence="6" type="ORF">HCT46_04745</name>
</gene>
<sequence length="739" mass="82606">METIHRLTSSQIRNGRKNFNIYQALNGASFPLINGSIITLFAIQLGADSTFIGLISSFNYIAFIFVYFGRILEPKIGVVPLFFSAWFIRNLFMIPLPFIPLLLLWNQHDMALTLILISSIGFNIARGPGIGANNAVVSSLTTPKNQASYLSLTFMLNFGAMIFATILIGLVLRFNSSNTSYALLIFIGIILGFLSTYYLWILPRTPRTTAPQQFTKFLQSIFGRSAFRIFALVFFLISFVTAATRPFIVVFMRDVYHQNDSNSILFTVAGFVGAFLMSAFSKTLVQTVGAKTLFIFFTALSTISLIPAVISPNLEGIYLIIFLILFNFIAVFGLQGIESTGQTYLFGIIKRNETMDAFILFFIIFGLGGALGSFAGGYLLSFLQSHIPSIRFSFQIFFIIALLLMIALLILMGSLKNTNKTSVRVGLSVLINPRDIQSISLANRLGAATPSEIGPLLEQISRLESDAAIEIIVENLSSPKLDIRRKALATLENISGSEQPPELIRALLQQLRNHTFTTAHVAARILGQHGVTQAIPSLRRAVSTSDYRLKAEAITALAQLKDSTSIFLIKRQIYRENNVYVIISSLHALQALLSLNDLYVLFWPLSWQKVDPIILNESILASSTLIGTLDLFYHRYLLFLDSPSDAYQEMTDLLQNTRGISPTEKQLLEQTIIHQTSQIAFMQYSALAIQGLTYIKNDSIFQSSFLRIAKNPILTRYAAVRFFITCNLILYRQKSKKHR</sequence>
<feature type="transmembrane region" description="Helical" evidence="4">
    <location>
        <begin position="713"/>
        <end position="731"/>
    </location>
</feature>
<dbReference type="PANTHER" id="PTHR23526:SF2">
    <property type="entry name" value="MAJOR FACILITATOR SUPERFAMILY (MFS) PROFILE DOMAIN-CONTAINING PROTEIN"/>
    <property type="match status" value="1"/>
</dbReference>
<proteinExistence type="predicted"/>
<dbReference type="Proteomes" id="UP000752013">
    <property type="component" value="Unassembled WGS sequence"/>
</dbReference>
<evidence type="ECO:0000259" key="5">
    <source>
        <dbReference type="PROSITE" id="PS50850"/>
    </source>
</evidence>
<name>A0A968KY55_9SPIO</name>
<organism evidence="6 7">
    <name type="scientific">Entomospira nematocerorum</name>
    <dbReference type="NCBI Taxonomy" id="2719987"/>
    <lineage>
        <taxon>Bacteria</taxon>
        <taxon>Pseudomonadati</taxon>
        <taxon>Spirochaetota</taxon>
        <taxon>Spirochaetia</taxon>
        <taxon>Spirochaetales</taxon>
        <taxon>Spirochaetaceae</taxon>
        <taxon>Entomospira</taxon>
    </lineage>
</organism>
<evidence type="ECO:0000256" key="4">
    <source>
        <dbReference type="SAM" id="Phobius"/>
    </source>
</evidence>
<comment type="caution">
    <text evidence="6">The sequence shown here is derived from an EMBL/GenBank/DDBJ whole genome shotgun (WGS) entry which is preliminary data.</text>
</comment>
<dbReference type="InterPro" id="IPR020846">
    <property type="entry name" value="MFS_dom"/>
</dbReference>
<feature type="transmembrane region" description="Helical" evidence="4">
    <location>
        <begin position="579"/>
        <end position="602"/>
    </location>
</feature>
<feature type="transmembrane region" description="Helical" evidence="4">
    <location>
        <begin position="358"/>
        <end position="380"/>
    </location>
</feature>
<evidence type="ECO:0000256" key="2">
    <source>
        <dbReference type="ARBA" id="ARBA00022989"/>
    </source>
</evidence>
<feature type="transmembrane region" description="Helical" evidence="4">
    <location>
        <begin position="263"/>
        <end position="280"/>
    </location>
</feature>
<feature type="transmembrane region" description="Helical" evidence="4">
    <location>
        <begin position="180"/>
        <end position="200"/>
    </location>
</feature>
<dbReference type="PANTHER" id="PTHR23526">
    <property type="entry name" value="INTEGRAL MEMBRANE TRANSPORT PROTEIN-RELATED"/>
    <property type="match status" value="1"/>
</dbReference>
<feature type="transmembrane region" description="Helical" evidence="4">
    <location>
        <begin position="21"/>
        <end position="43"/>
    </location>
</feature>
<feature type="transmembrane region" description="Helical" evidence="4">
    <location>
        <begin position="392"/>
        <end position="415"/>
    </location>
</feature>
<protein>
    <recommendedName>
        <fullName evidence="5">Major facilitator superfamily (MFS) profile domain-containing protein</fullName>
    </recommendedName>
</protein>
<dbReference type="InterPro" id="IPR011989">
    <property type="entry name" value="ARM-like"/>
</dbReference>
<dbReference type="Gene3D" id="1.25.10.10">
    <property type="entry name" value="Leucine-rich Repeat Variant"/>
    <property type="match status" value="1"/>
</dbReference>
<keyword evidence="1 4" id="KW-0812">Transmembrane</keyword>
<feature type="transmembrane region" description="Helical" evidence="4">
    <location>
        <begin position="111"/>
        <end position="137"/>
    </location>
</feature>
<accession>A0A968KY55</accession>
<dbReference type="InterPro" id="IPR011701">
    <property type="entry name" value="MFS"/>
</dbReference>
<dbReference type="PROSITE" id="PS50850">
    <property type="entry name" value="MFS"/>
    <property type="match status" value="1"/>
</dbReference>
<dbReference type="EMBL" id="JAATLK010000001">
    <property type="protein sequence ID" value="NIZ47222.1"/>
    <property type="molecule type" value="Genomic_DNA"/>
</dbReference>
<dbReference type="SUPFAM" id="SSF48371">
    <property type="entry name" value="ARM repeat"/>
    <property type="match status" value="1"/>
</dbReference>
<dbReference type="AlphaFoldDB" id="A0A968KY55"/>
<evidence type="ECO:0000256" key="1">
    <source>
        <dbReference type="ARBA" id="ARBA00022692"/>
    </source>
</evidence>
<dbReference type="InterPro" id="IPR036259">
    <property type="entry name" value="MFS_trans_sf"/>
</dbReference>
<feature type="transmembrane region" description="Helical" evidence="4">
    <location>
        <begin position="49"/>
        <end position="69"/>
    </location>
</feature>
<dbReference type="InterPro" id="IPR052528">
    <property type="entry name" value="Sugar_transport-like"/>
</dbReference>
<keyword evidence="2 4" id="KW-1133">Transmembrane helix</keyword>
<dbReference type="GO" id="GO:0022857">
    <property type="term" value="F:transmembrane transporter activity"/>
    <property type="evidence" value="ECO:0007669"/>
    <property type="project" value="InterPro"/>
</dbReference>
<dbReference type="SUPFAM" id="SSF103473">
    <property type="entry name" value="MFS general substrate transporter"/>
    <property type="match status" value="1"/>
</dbReference>
<dbReference type="RefSeq" id="WP_167703643.1">
    <property type="nucleotide sequence ID" value="NZ_CP118168.1"/>
</dbReference>
<reference evidence="6" key="1">
    <citation type="submission" date="2020-03" db="EMBL/GenBank/DDBJ databases">
        <title>Spirochaetal bacteria isolated from arthropods constitute a novel genus Entomospira genus novum within the order Spirochaetales.</title>
        <authorList>
            <person name="Grana-Miraglia L."/>
            <person name="Sikutova S."/>
            <person name="Fingerle V."/>
            <person name="Sing A."/>
            <person name="Castillo-Ramirez S."/>
            <person name="Margos G."/>
            <person name="Rudolf I."/>
        </authorList>
    </citation>
    <scope>NUCLEOTIDE SEQUENCE</scope>
    <source>
        <strain evidence="6">BR208</strain>
    </source>
</reference>
<dbReference type="Pfam" id="PF07690">
    <property type="entry name" value="MFS_1"/>
    <property type="match status" value="1"/>
</dbReference>
<keyword evidence="3 4" id="KW-0472">Membrane</keyword>
<feature type="transmembrane region" description="Helical" evidence="4">
    <location>
        <begin position="316"/>
        <end position="337"/>
    </location>
</feature>
<feature type="domain" description="Major facilitator superfamily (MFS) profile" evidence="5">
    <location>
        <begin position="1"/>
        <end position="419"/>
    </location>
</feature>
<keyword evidence="7" id="KW-1185">Reference proteome</keyword>
<evidence type="ECO:0000313" key="7">
    <source>
        <dbReference type="Proteomes" id="UP000752013"/>
    </source>
</evidence>
<evidence type="ECO:0000256" key="3">
    <source>
        <dbReference type="ARBA" id="ARBA00023136"/>
    </source>
</evidence>
<feature type="transmembrane region" description="Helical" evidence="4">
    <location>
        <begin position="292"/>
        <end position="310"/>
    </location>
</feature>
<feature type="transmembrane region" description="Helical" evidence="4">
    <location>
        <begin position="221"/>
        <end position="243"/>
    </location>
</feature>
<feature type="transmembrane region" description="Helical" evidence="4">
    <location>
        <begin position="81"/>
        <end position="105"/>
    </location>
</feature>
<dbReference type="InterPro" id="IPR016024">
    <property type="entry name" value="ARM-type_fold"/>
</dbReference>
<feature type="transmembrane region" description="Helical" evidence="4">
    <location>
        <begin position="149"/>
        <end position="174"/>
    </location>
</feature>
<evidence type="ECO:0000313" key="6">
    <source>
        <dbReference type="EMBL" id="NIZ47222.1"/>
    </source>
</evidence>